<dbReference type="STRING" id="661478.OP10G_0045"/>
<dbReference type="HOGENOM" id="CLU_3153060_0_0_0"/>
<dbReference type="AlphaFoldDB" id="A0A068NIH8"/>
<accession>A0A068NIH8</accession>
<feature type="region of interest" description="Disordered" evidence="1">
    <location>
        <begin position="14"/>
        <end position="48"/>
    </location>
</feature>
<dbReference type="RefSeq" id="WP_158409091.1">
    <property type="nucleotide sequence ID" value="NZ_CP007139.1"/>
</dbReference>
<name>A0A068NIH8_FIMGI</name>
<sequence length="48" mass="4781">MAAAILLVAGCKSEPAEAGYSKDDFSKRPPPAGYGPPGGNHATPPTGK</sequence>
<dbReference type="Proteomes" id="UP000027982">
    <property type="component" value="Chromosome"/>
</dbReference>
<gene>
    <name evidence="2" type="ORF">OP10G_0045</name>
</gene>
<organism evidence="2 3">
    <name type="scientific">Fimbriimonas ginsengisoli Gsoil 348</name>
    <dbReference type="NCBI Taxonomy" id="661478"/>
    <lineage>
        <taxon>Bacteria</taxon>
        <taxon>Bacillati</taxon>
        <taxon>Armatimonadota</taxon>
        <taxon>Fimbriimonadia</taxon>
        <taxon>Fimbriimonadales</taxon>
        <taxon>Fimbriimonadaceae</taxon>
        <taxon>Fimbriimonas</taxon>
    </lineage>
</organism>
<evidence type="ECO:0008006" key="4">
    <source>
        <dbReference type="Google" id="ProtNLM"/>
    </source>
</evidence>
<dbReference type="EMBL" id="CP007139">
    <property type="protein sequence ID" value="AIE83413.1"/>
    <property type="molecule type" value="Genomic_DNA"/>
</dbReference>
<protein>
    <recommendedName>
        <fullName evidence="4">Lipoprotein</fullName>
    </recommendedName>
</protein>
<evidence type="ECO:0000256" key="1">
    <source>
        <dbReference type="SAM" id="MobiDB-lite"/>
    </source>
</evidence>
<reference evidence="2 3" key="1">
    <citation type="journal article" date="2014" name="PLoS ONE">
        <title>The first complete genome sequence of the class fimbriimonadia in the phylum armatimonadetes.</title>
        <authorList>
            <person name="Hu Z.Y."/>
            <person name="Wang Y.Z."/>
            <person name="Im W.T."/>
            <person name="Wang S.Y."/>
            <person name="Zhao G.P."/>
            <person name="Zheng H.J."/>
            <person name="Quan Z.X."/>
        </authorList>
    </citation>
    <scope>NUCLEOTIDE SEQUENCE [LARGE SCALE GENOMIC DNA]</scope>
    <source>
        <strain evidence="2">Gsoil 348</strain>
    </source>
</reference>
<evidence type="ECO:0000313" key="3">
    <source>
        <dbReference type="Proteomes" id="UP000027982"/>
    </source>
</evidence>
<proteinExistence type="predicted"/>
<dbReference type="KEGG" id="fgi:OP10G_0045"/>
<evidence type="ECO:0000313" key="2">
    <source>
        <dbReference type="EMBL" id="AIE83413.1"/>
    </source>
</evidence>
<keyword evidence="3" id="KW-1185">Reference proteome</keyword>